<name>A0ABD0KDZ4_9CAEN</name>
<dbReference type="AlphaFoldDB" id="A0ABD0KDZ4"/>
<protein>
    <recommendedName>
        <fullName evidence="3">Sulfotransferase domain-containing protein</fullName>
    </recommendedName>
</protein>
<feature type="domain" description="Sulfotransferase" evidence="3">
    <location>
        <begin position="100"/>
        <end position="217"/>
    </location>
</feature>
<dbReference type="GO" id="GO:0016740">
    <property type="term" value="F:transferase activity"/>
    <property type="evidence" value="ECO:0007669"/>
    <property type="project" value="UniProtKB-KW"/>
</dbReference>
<dbReference type="PANTHER" id="PTHR11783">
    <property type="entry name" value="SULFOTRANSFERASE SULT"/>
    <property type="match status" value="1"/>
</dbReference>
<evidence type="ECO:0000256" key="2">
    <source>
        <dbReference type="ARBA" id="ARBA00022679"/>
    </source>
</evidence>
<proteinExistence type="inferred from homology"/>
<comment type="caution">
    <text evidence="4">The sequence shown here is derived from an EMBL/GenBank/DDBJ whole genome shotgun (WGS) entry which is preliminary data.</text>
</comment>
<comment type="similarity">
    <text evidence="1">Belongs to the sulfotransferase 1 family.</text>
</comment>
<feature type="non-terminal residue" evidence="4">
    <location>
        <position position="1"/>
    </location>
</feature>
<dbReference type="SUPFAM" id="SSF52540">
    <property type="entry name" value="P-loop containing nucleoside triphosphate hydrolases"/>
    <property type="match status" value="1"/>
</dbReference>
<evidence type="ECO:0000313" key="5">
    <source>
        <dbReference type="Proteomes" id="UP001519460"/>
    </source>
</evidence>
<dbReference type="EMBL" id="JACVVK020000195">
    <property type="protein sequence ID" value="KAK7485374.1"/>
    <property type="molecule type" value="Genomic_DNA"/>
</dbReference>
<reference evidence="4 5" key="1">
    <citation type="journal article" date="2023" name="Sci. Data">
        <title>Genome assembly of the Korean intertidal mud-creeper Batillaria attramentaria.</title>
        <authorList>
            <person name="Patra A.K."/>
            <person name="Ho P.T."/>
            <person name="Jun S."/>
            <person name="Lee S.J."/>
            <person name="Kim Y."/>
            <person name="Won Y.J."/>
        </authorList>
    </citation>
    <scope>NUCLEOTIDE SEQUENCE [LARGE SCALE GENOMIC DNA]</scope>
    <source>
        <strain evidence="4">Wonlab-2016</strain>
    </source>
</reference>
<keyword evidence="2" id="KW-0808">Transferase</keyword>
<dbReference type="Proteomes" id="UP001519460">
    <property type="component" value="Unassembled WGS sequence"/>
</dbReference>
<evidence type="ECO:0000259" key="3">
    <source>
        <dbReference type="Pfam" id="PF00685"/>
    </source>
</evidence>
<organism evidence="4 5">
    <name type="scientific">Batillaria attramentaria</name>
    <dbReference type="NCBI Taxonomy" id="370345"/>
    <lineage>
        <taxon>Eukaryota</taxon>
        <taxon>Metazoa</taxon>
        <taxon>Spiralia</taxon>
        <taxon>Lophotrochozoa</taxon>
        <taxon>Mollusca</taxon>
        <taxon>Gastropoda</taxon>
        <taxon>Caenogastropoda</taxon>
        <taxon>Sorbeoconcha</taxon>
        <taxon>Cerithioidea</taxon>
        <taxon>Batillariidae</taxon>
        <taxon>Batillaria</taxon>
    </lineage>
</organism>
<evidence type="ECO:0000313" key="4">
    <source>
        <dbReference type="EMBL" id="KAK7485374.1"/>
    </source>
</evidence>
<sequence>GSGAALETDLVAATLEVCATEVWRTVEVQIGLKLRYTACRRLQLEFIRERMATRHVELKDKFGNDICFGHGGDILCPVYVENRDWRQHLRDLKDADLKSSDVIIAGYPKTGTHWTIEIVHMLMRNTTEYDQESELPGFFDFTPQEKGSNPPDSPPRLFSTHLMLHHLPRQVWEKKVKVVYLLRNPKDVWVSLYHQTNKHRGPLGYEGTWNQFFSLMISFG</sequence>
<gene>
    <name evidence="4" type="ORF">BaRGS_00023322</name>
</gene>
<accession>A0ABD0KDZ4</accession>
<dbReference type="Pfam" id="PF00685">
    <property type="entry name" value="Sulfotransfer_1"/>
    <property type="match status" value="1"/>
</dbReference>
<evidence type="ECO:0000256" key="1">
    <source>
        <dbReference type="ARBA" id="ARBA00005771"/>
    </source>
</evidence>
<feature type="non-terminal residue" evidence="4">
    <location>
        <position position="220"/>
    </location>
</feature>
<dbReference type="InterPro" id="IPR027417">
    <property type="entry name" value="P-loop_NTPase"/>
</dbReference>
<keyword evidence="5" id="KW-1185">Reference proteome</keyword>
<dbReference type="InterPro" id="IPR000863">
    <property type="entry name" value="Sulfotransferase_dom"/>
</dbReference>
<dbReference type="Gene3D" id="3.40.50.300">
    <property type="entry name" value="P-loop containing nucleotide triphosphate hydrolases"/>
    <property type="match status" value="1"/>
</dbReference>